<gene>
    <name evidence="2" type="ORF">PHYSODRAFT_311861</name>
</gene>
<dbReference type="Proteomes" id="UP000002640">
    <property type="component" value="Unassembled WGS sequence"/>
</dbReference>
<protein>
    <recommendedName>
        <fullName evidence="1">Glycosyltransferase 61 catalytic domain-containing protein</fullName>
    </recommendedName>
</protein>
<accession>G4YSB4</accession>
<organism evidence="2 3">
    <name type="scientific">Phytophthora sojae (strain P6497)</name>
    <name type="common">Soybean stem and root rot agent</name>
    <name type="synonym">Phytophthora megasperma f. sp. glycines</name>
    <dbReference type="NCBI Taxonomy" id="1094619"/>
    <lineage>
        <taxon>Eukaryota</taxon>
        <taxon>Sar</taxon>
        <taxon>Stramenopiles</taxon>
        <taxon>Oomycota</taxon>
        <taxon>Peronosporomycetes</taxon>
        <taxon>Peronosporales</taxon>
        <taxon>Peronosporaceae</taxon>
        <taxon>Phytophthora</taxon>
    </lineage>
</organism>
<feature type="domain" description="Glycosyltransferase 61 catalytic" evidence="1">
    <location>
        <begin position="311"/>
        <end position="412"/>
    </location>
</feature>
<dbReference type="InterPro" id="IPR049625">
    <property type="entry name" value="Glyco_transf_61_cat"/>
</dbReference>
<reference evidence="2 3" key="1">
    <citation type="journal article" date="2006" name="Science">
        <title>Phytophthora genome sequences uncover evolutionary origins and mechanisms of pathogenesis.</title>
        <authorList>
            <person name="Tyler B.M."/>
            <person name="Tripathy S."/>
            <person name="Zhang X."/>
            <person name="Dehal P."/>
            <person name="Jiang R.H."/>
            <person name="Aerts A."/>
            <person name="Arredondo F.D."/>
            <person name="Baxter L."/>
            <person name="Bensasson D."/>
            <person name="Beynon J.L."/>
            <person name="Chapman J."/>
            <person name="Damasceno C.M."/>
            <person name="Dorrance A.E."/>
            <person name="Dou D."/>
            <person name="Dickerman A.W."/>
            <person name="Dubchak I.L."/>
            <person name="Garbelotto M."/>
            <person name="Gijzen M."/>
            <person name="Gordon S.G."/>
            <person name="Govers F."/>
            <person name="Grunwald N.J."/>
            <person name="Huang W."/>
            <person name="Ivors K.L."/>
            <person name="Jones R.W."/>
            <person name="Kamoun S."/>
            <person name="Krampis K."/>
            <person name="Lamour K.H."/>
            <person name="Lee M.K."/>
            <person name="McDonald W.H."/>
            <person name="Medina M."/>
            <person name="Meijer H.J."/>
            <person name="Nordberg E.K."/>
            <person name="Maclean D.J."/>
            <person name="Ospina-Giraldo M.D."/>
            <person name="Morris P.F."/>
            <person name="Phuntumart V."/>
            <person name="Putnam N.H."/>
            <person name="Rash S."/>
            <person name="Rose J.K."/>
            <person name="Sakihama Y."/>
            <person name="Salamov A.A."/>
            <person name="Savidor A."/>
            <person name="Scheuring C.F."/>
            <person name="Smith B.M."/>
            <person name="Sobral B.W."/>
            <person name="Terry A."/>
            <person name="Torto-Alalibo T.A."/>
            <person name="Win J."/>
            <person name="Xu Z."/>
            <person name="Zhang H."/>
            <person name="Grigoriev I.V."/>
            <person name="Rokhsar D.S."/>
            <person name="Boore J.L."/>
        </authorList>
    </citation>
    <scope>NUCLEOTIDE SEQUENCE [LARGE SCALE GENOMIC DNA]</scope>
    <source>
        <strain evidence="2 3">P6497</strain>
    </source>
</reference>
<dbReference type="InParanoid" id="G4YSB4"/>
<evidence type="ECO:0000313" key="3">
    <source>
        <dbReference type="Proteomes" id="UP000002640"/>
    </source>
</evidence>
<name>G4YSB4_PHYSP</name>
<dbReference type="GeneID" id="20643434"/>
<dbReference type="KEGG" id="psoj:PHYSODRAFT_311861"/>
<dbReference type="EMBL" id="JH159152">
    <property type="protein sequence ID" value="EGZ25345.1"/>
    <property type="molecule type" value="Genomic_DNA"/>
</dbReference>
<dbReference type="Pfam" id="PF04577">
    <property type="entry name" value="Glyco_transf_61"/>
    <property type="match status" value="1"/>
</dbReference>
<evidence type="ECO:0000259" key="1">
    <source>
        <dbReference type="Pfam" id="PF04577"/>
    </source>
</evidence>
<proteinExistence type="predicted"/>
<keyword evidence="3" id="KW-1185">Reference proteome</keyword>
<dbReference type="RefSeq" id="XP_009520633.1">
    <property type="nucleotide sequence ID" value="XM_009522338.1"/>
</dbReference>
<dbReference type="AlphaFoldDB" id="G4YSB4"/>
<dbReference type="GO" id="GO:0016757">
    <property type="term" value="F:glycosyltransferase activity"/>
    <property type="evidence" value="ECO:0007669"/>
    <property type="project" value="InterPro"/>
</dbReference>
<evidence type="ECO:0000313" key="2">
    <source>
        <dbReference type="EMBL" id="EGZ25345.1"/>
    </source>
</evidence>
<sequence length="485" mass="54545">MSVLPLYLDIDVYDADKSRKKRDSVSKRGWLWGGVIALSAVVELLAARTRQQGSSIHHLVNDEEGDDPVPDQLSPPHRWPPLQEGVEEHCLYVGDYGLLERLNNSAQTFCAGSKSPYTVYSVAEAEFQAATMDNLVLEWRGTPASDAVDTWTQNATGDDTRFVYNSASAYCGCENSLHGALNIWTNSAAGGSHCQPLPSDLPTNISIVPRAVVVLRKDQTPFEQIVGILIRGKTTQLVTFDRPLPSTFDELQHALPGPEKPVIDGDQGPKHVIRFDSMLIALFEATGPLMSHLYDDQPCFANKMVADFRDVALKSMDVSPRNQKTQARRCLVTVISQRERGVWQNEGEILDGMRNDYKDAYKVGVCEFQSLDFDNMSIHDQMRAMVDSDVVIGMYSDSMVHEMWTRPGADVVEIFPNQFYRWEHRNLCQFLGCSWNQFRGGDDIVIPTSDSIDTDKYIPYQEWKEFFGPLFRVAIARLEGFIEGM</sequence>